<evidence type="ECO:0000313" key="7">
    <source>
        <dbReference type="EMBL" id="KIA75640.1"/>
    </source>
</evidence>
<dbReference type="InterPro" id="IPR051209">
    <property type="entry name" value="FAD-bind_Monooxygenase_sf"/>
</dbReference>
<comment type="similarity">
    <text evidence="2">Belongs to the FAD-binding monooxygenase family.</text>
</comment>
<gene>
    <name evidence="7" type="primary">aflW</name>
    <name evidence="7" type="ORF">HK57_00572</name>
</gene>
<evidence type="ECO:0000256" key="2">
    <source>
        <dbReference type="ARBA" id="ARBA00010139"/>
    </source>
</evidence>
<evidence type="ECO:0000256" key="1">
    <source>
        <dbReference type="ARBA" id="ARBA00001974"/>
    </source>
</evidence>
<evidence type="ECO:0000256" key="3">
    <source>
        <dbReference type="ARBA" id="ARBA00022630"/>
    </source>
</evidence>
<keyword evidence="5" id="KW-0560">Oxidoreductase</keyword>
<dbReference type="InterPro" id="IPR020946">
    <property type="entry name" value="Flavin_mOase-like"/>
</dbReference>
<reference evidence="7 8" key="1">
    <citation type="submission" date="2014-11" db="EMBL/GenBank/DDBJ databases">
        <title>Genomics derived discovery of secondary metabolites biosynthetic gene clusters in Aspergillus ustus.</title>
        <authorList>
            <person name="Pi B."/>
            <person name="Dai F."/>
            <person name="Song X."/>
            <person name="Zhu C."/>
            <person name="Li H."/>
            <person name="Yu D."/>
        </authorList>
    </citation>
    <scope>NUCLEOTIDE SEQUENCE [LARGE SCALE GENOMIC DNA]</scope>
    <source>
        <strain evidence="7 8">3.3904</strain>
    </source>
</reference>
<keyword evidence="8" id="KW-1185">Reference proteome</keyword>
<evidence type="ECO:0000256" key="6">
    <source>
        <dbReference type="SAM" id="MobiDB-lite"/>
    </source>
</evidence>
<dbReference type="EMBL" id="JOMC01000065">
    <property type="protein sequence ID" value="KIA75640.1"/>
    <property type="molecule type" value="Genomic_DNA"/>
</dbReference>
<dbReference type="PANTHER" id="PTHR42877:SF1">
    <property type="entry name" value="FAD-BINDING MONOOXYGENASE STCW"/>
    <property type="match status" value="1"/>
</dbReference>
<keyword evidence="4" id="KW-0274">FAD</keyword>
<dbReference type="GO" id="GO:0050661">
    <property type="term" value="F:NADP binding"/>
    <property type="evidence" value="ECO:0007669"/>
    <property type="project" value="InterPro"/>
</dbReference>
<proteinExistence type="inferred from homology"/>
<dbReference type="SUPFAM" id="SSF51905">
    <property type="entry name" value="FAD/NAD(P)-binding domain"/>
    <property type="match status" value="2"/>
</dbReference>
<dbReference type="AlphaFoldDB" id="A0A0C1C3M2"/>
<keyword evidence="7" id="KW-0503">Monooxygenase</keyword>
<dbReference type="Pfam" id="PF00743">
    <property type="entry name" value="FMO-like"/>
    <property type="match status" value="1"/>
</dbReference>
<organism evidence="7 8">
    <name type="scientific">Aspergillus ustus</name>
    <dbReference type="NCBI Taxonomy" id="40382"/>
    <lineage>
        <taxon>Eukaryota</taxon>
        <taxon>Fungi</taxon>
        <taxon>Dikarya</taxon>
        <taxon>Ascomycota</taxon>
        <taxon>Pezizomycotina</taxon>
        <taxon>Eurotiomycetes</taxon>
        <taxon>Eurotiomycetidae</taxon>
        <taxon>Eurotiales</taxon>
        <taxon>Aspergillaceae</taxon>
        <taxon>Aspergillus</taxon>
        <taxon>Aspergillus subgen. Nidulantes</taxon>
    </lineage>
</organism>
<dbReference type="GO" id="GO:0004499">
    <property type="term" value="F:N,N-dimethylaniline monooxygenase activity"/>
    <property type="evidence" value="ECO:0007669"/>
    <property type="project" value="InterPro"/>
</dbReference>
<evidence type="ECO:0000313" key="8">
    <source>
        <dbReference type="Proteomes" id="UP000053475"/>
    </source>
</evidence>
<sequence>MTVYHIDGSGQKIPTSAAERSAYTAPAPGPSFSSPSHAFNEPLSSSSRSSASDYAIPQHTTYGDPGNRRLRVITIGAGFSGILMAYQMQKTCANMEHVVYERDADVGGTWLSNRYPNAGCDIPSHAYTYRFALYPDWPRYFSYAPDIWVYLDKVCKAFDLRKYMQFHTEVVEARWNEGQGQWTVRLRRQLPGQEAEEFTNYCHVLLNACGVLSNPKWPSTPGLHGRFKGRVIHTADWPDDYTEEQWKNERIAVIGSGASSIQAVAGLQPHTKHVDIFVRTGVWFGVLAGNTGAPTKVYTEKERAEFRTNPTALVEHAKSIEAEVNGMWGAFYKDLPMQKGASGFFRQRMASIIKDERLLQGFTPTFGFGCRRITPGDPYMEAIQQPNVDVHFTAVQSCTEDGVIGDDGIERKVDTIVCATGFDNTYRPQFPTIGRNGVDLRDKWEKAPEAYLGLAAPDMPNYITFIGPSWPIQNGSVMAPLHSVSDYAIHFLKKMQNENIRSWVPRQSVTDQFNEHVQEWVKHTVWSDDCRSWYKNNETGRVNAIWPGSSLHYQQVVERPRYEDFEITHNDQNPWAHLGMGWTLLDRAGGKKADVSPHLCLDNIDPIWFKSIGGDVNMLNWQRYKSGVKSEEGVDGTE</sequence>
<accession>A0A0C1C3M2</accession>
<dbReference type="InterPro" id="IPR036188">
    <property type="entry name" value="FAD/NAD-bd_sf"/>
</dbReference>
<dbReference type="PANTHER" id="PTHR42877">
    <property type="entry name" value="L-ORNITHINE N(5)-MONOOXYGENASE-RELATED"/>
    <property type="match status" value="1"/>
</dbReference>
<dbReference type="GO" id="GO:0050660">
    <property type="term" value="F:flavin adenine dinucleotide binding"/>
    <property type="evidence" value="ECO:0007669"/>
    <property type="project" value="InterPro"/>
</dbReference>
<keyword evidence="3" id="KW-0285">Flavoprotein</keyword>
<comment type="caution">
    <text evidence="7">The sequence shown here is derived from an EMBL/GenBank/DDBJ whole genome shotgun (WGS) entry which is preliminary data.</text>
</comment>
<name>A0A0C1C3M2_ASPUT</name>
<dbReference type="Proteomes" id="UP000053475">
    <property type="component" value="Unassembled WGS sequence"/>
</dbReference>
<evidence type="ECO:0000256" key="4">
    <source>
        <dbReference type="ARBA" id="ARBA00022827"/>
    </source>
</evidence>
<comment type="cofactor">
    <cofactor evidence="1">
        <name>FAD</name>
        <dbReference type="ChEBI" id="CHEBI:57692"/>
    </cofactor>
</comment>
<feature type="region of interest" description="Disordered" evidence="6">
    <location>
        <begin position="1"/>
        <end position="63"/>
    </location>
</feature>
<dbReference type="Gene3D" id="3.50.50.60">
    <property type="entry name" value="FAD/NAD(P)-binding domain"/>
    <property type="match status" value="2"/>
</dbReference>
<feature type="compositionally biased region" description="Low complexity" evidence="6">
    <location>
        <begin position="30"/>
        <end position="52"/>
    </location>
</feature>
<protein>
    <submittedName>
        <fullName evidence="7">Monooxygenase</fullName>
    </submittedName>
</protein>
<evidence type="ECO:0000256" key="5">
    <source>
        <dbReference type="ARBA" id="ARBA00023002"/>
    </source>
</evidence>